<dbReference type="PaxDb" id="3880-AES91006"/>
<dbReference type="HOGENOM" id="CLU_075925_1_0_1"/>
<evidence type="ECO:0000313" key="1">
    <source>
        <dbReference type="EMBL" id="AES91006.1"/>
    </source>
</evidence>
<reference evidence="1 4" key="2">
    <citation type="journal article" date="2014" name="BMC Genomics">
        <title>An improved genome release (version Mt4.0) for the model legume Medicago truncatula.</title>
        <authorList>
            <person name="Tang H."/>
            <person name="Krishnakumar V."/>
            <person name="Bidwell S."/>
            <person name="Rosen B."/>
            <person name="Chan A."/>
            <person name="Zhou S."/>
            <person name="Gentzbittel L."/>
            <person name="Childs K.L."/>
            <person name="Yandell M."/>
            <person name="Gundlach H."/>
            <person name="Mayer K.F."/>
            <person name="Schwartz D.C."/>
            <person name="Town C.D."/>
        </authorList>
    </citation>
    <scope>GENOME REANNOTATION</scope>
    <source>
        <strain evidence="3 4">cv. Jemalong A17</strain>
    </source>
</reference>
<sequence>MKLVWSPETASKAYIDTVQSCKVLRGSGMAELISAMAAGWNAKMIVETWSEGGVIETSLGLSIARKHTNGRHVCIVPNEASKLEYSKRMGEQGTSTEIIVGEAEEVMKDFIEEIDFMVVDCEGIKDLMKVLKVAKLSVKGAVLICKNVNFRSGNFKWENIVVEEGGSRSRRVVRSVFLPVGKGLDIAHVSAVGGNLGKDGHGRGGSKRWIKHVDQRSGEVHVIRR</sequence>
<evidence type="ECO:0000313" key="4">
    <source>
        <dbReference type="Proteomes" id="UP000002051"/>
    </source>
</evidence>
<dbReference type="AlphaFoldDB" id="G7JLB7"/>
<dbReference type="InterPro" id="IPR009902">
    <property type="entry name" value="DUF1442"/>
</dbReference>
<dbReference type="PANTHER" id="PTHR33593:SF2">
    <property type="entry name" value="ANKYRIN REPEAT_KH DOMAIN PROTEIN (DUF1442)"/>
    <property type="match status" value="1"/>
</dbReference>
<dbReference type="GO" id="GO:0008168">
    <property type="term" value="F:methyltransferase activity"/>
    <property type="evidence" value="ECO:0007669"/>
    <property type="project" value="UniProtKB-KW"/>
</dbReference>
<gene>
    <name evidence="3" type="primary">11407135</name>
    <name evidence="1" type="ordered locus">MTR_4g102220</name>
    <name evidence="2" type="ORF">MtrunA17_Chr4g0056901</name>
</gene>
<reference evidence="2" key="4">
    <citation type="journal article" date="2018" name="Nat. Plants">
        <title>Whole-genome landscape of Medicago truncatula symbiotic genes.</title>
        <authorList>
            <person name="Pecrix Y."/>
            <person name="Gamas P."/>
            <person name="Carrere S."/>
        </authorList>
    </citation>
    <scope>NUCLEOTIDE SEQUENCE</scope>
    <source>
        <tissue evidence="2">Leaves</tissue>
    </source>
</reference>
<proteinExistence type="predicted"/>
<dbReference type="OrthoDB" id="685237at2759"/>
<dbReference type="EMBL" id="PSQE01000004">
    <property type="protein sequence ID" value="RHN63308.1"/>
    <property type="molecule type" value="Genomic_DNA"/>
</dbReference>
<dbReference type="Gramene" id="rna25994">
    <property type="protein sequence ID" value="RHN63308.1"/>
    <property type="gene ID" value="gene25994"/>
</dbReference>
<evidence type="ECO:0000313" key="3">
    <source>
        <dbReference type="EnsemblPlants" id="AES91006"/>
    </source>
</evidence>
<organism evidence="1 4">
    <name type="scientific">Medicago truncatula</name>
    <name type="common">Barrel medic</name>
    <name type="synonym">Medicago tribuloides</name>
    <dbReference type="NCBI Taxonomy" id="3880"/>
    <lineage>
        <taxon>Eukaryota</taxon>
        <taxon>Viridiplantae</taxon>
        <taxon>Streptophyta</taxon>
        <taxon>Embryophyta</taxon>
        <taxon>Tracheophyta</taxon>
        <taxon>Spermatophyta</taxon>
        <taxon>Magnoliopsida</taxon>
        <taxon>eudicotyledons</taxon>
        <taxon>Gunneridae</taxon>
        <taxon>Pentapetalae</taxon>
        <taxon>rosids</taxon>
        <taxon>fabids</taxon>
        <taxon>Fabales</taxon>
        <taxon>Fabaceae</taxon>
        <taxon>Papilionoideae</taxon>
        <taxon>50 kb inversion clade</taxon>
        <taxon>NPAAA clade</taxon>
        <taxon>Hologalegina</taxon>
        <taxon>IRL clade</taxon>
        <taxon>Trifolieae</taxon>
        <taxon>Medicago</taxon>
    </lineage>
</organism>
<evidence type="ECO:0000313" key="2">
    <source>
        <dbReference type="EMBL" id="RHN63308.1"/>
    </source>
</evidence>
<protein>
    <submittedName>
        <fullName evidence="1">DUF1442 family protein</fullName>
    </submittedName>
    <submittedName>
        <fullName evidence="2">Putative S-adenosyl-L-methionine-dependent methyltransferase</fullName>
    </submittedName>
</protein>
<dbReference type="OMA" id="WSRGGVM"/>
<keyword evidence="4" id="KW-1185">Reference proteome</keyword>
<dbReference type="eggNOG" id="ENOG502QRS3">
    <property type="taxonomic scope" value="Eukaryota"/>
</dbReference>
<name>G7JLB7_MEDTR</name>
<dbReference type="Proteomes" id="UP000265566">
    <property type="component" value="Chromosome 4"/>
</dbReference>
<reference evidence="1 4" key="1">
    <citation type="journal article" date="2011" name="Nature">
        <title>The Medicago genome provides insight into the evolution of rhizobial symbioses.</title>
        <authorList>
            <person name="Young N.D."/>
            <person name="Debelle F."/>
            <person name="Oldroyd G.E."/>
            <person name="Geurts R."/>
            <person name="Cannon S.B."/>
            <person name="Udvardi M.K."/>
            <person name="Benedito V.A."/>
            <person name="Mayer K.F."/>
            <person name="Gouzy J."/>
            <person name="Schoof H."/>
            <person name="Van de Peer Y."/>
            <person name="Proost S."/>
            <person name="Cook D.R."/>
            <person name="Meyers B.C."/>
            <person name="Spannagl M."/>
            <person name="Cheung F."/>
            <person name="De Mita S."/>
            <person name="Krishnakumar V."/>
            <person name="Gundlach H."/>
            <person name="Zhou S."/>
            <person name="Mudge J."/>
            <person name="Bharti A.K."/>
            <person name="Murray J.D."/>
            <person name="Naoumkina M.A."/>
            <person name="Rosen B."/>
            <person name="Silverstein K.A."/>
            <person name="Tang H."/>
            <person name="Rombauts S."/>
            <person name="Zhao P.X."/>
            <person name="Zhou P."/>
            <person name="Barbe V."/>
            <person name="Bardou P."/>
            <person name="Bechner M."/>
            <person name="Bellec A."/>
            <person name="Berger A."/>
            <person name="Berges H."/>
            <person name="Bidwell S."/>
            <person name="Bisseling T."/>
            <person name="Choisne N."/>
            <person name="Couloux A."/>
            <person name="Denny R."/>
            <person name="Deshpande S."/>
            <person name="Dai X."/>
            <person name="Doyle J.J."/>
            <person name="Dudez A.M."/>
            <person name="Farmer A.D."/>
            <person name="Fouteau S."/>
            <person name="Franken C."/>
            <person name="Gibelin C."/>
            <person name="Gish J."/>
            <person name="Goldstein S."/>
            <person name="Gonzalez A.J."/>
            <person name="Green P.J."/>
            <person name="Hallab A."/>
            <person name="Hartog M."/>
            <person name="Hua A."/>
            <person name="Humphray S.J."/>
            <person name="Jeong D.H."/>
            <person name="Jing Y."/>
            <person name="Jocker A."/>
            <person name="Kenton S.M."/>
            <person name="Kim D.J."/>
            <person name="Klee K."/>
            <person name="Lai H."/>
            <person name="Lang C."/>
            <person name="Lin S."/>
            <person name="Macmil S.L."/>
            <person name="Magdelenat G."/>
            <person name="Matthews L."/>
            <person name="McCorrison J."/>
            <person name="Monaghan E.L."/>
            <person name="Mun J.H."/>
            <person name="Najar F.Z."/>
            <person name="Nicholson C."/>
            <person name="Noirot C."/>
            <person name="O'Bleness M."/>
            <person name="Paule C.R."/>
            <person name="Poulain J."/>
            <person name="Prion F."/>
            <person name="Qin B."/>
            <person name="Qu C."/>
            <person name="Retzel E.F."/>
            <person name="Riddle C."/>
            <person name="Sallet E."/>
            <person name="Samain S."/>
            <person name="Samson N."/>
            <person name="Sanders I."/>
            <person name="Saurat O."/>
            <person name="Scarpelli C."/>
            <person name="Schiex T."/>
            <person name="Segurens B."/>
            <person name="Severin A.J."/>
            <person name="Sherrier D.J."/>
            <person name="Shi R."/>
            <person name="Sims S."/>
            <person name="Singer S.R."/>
            <person name="Sinharoy S."/>
            <person name="Sterck L."/>
            <person name="Viollet A."/>
            <person name="Wang B.B."/>
            <person name="Wang K."/>
            <person name="Wang M."/>
            <person name="Wang X."/>
            <person name="Warfsmann J."/>
            <person name="Weissenbach J."/>
            <person name="White D.D."/>
            <person name="White J.D."/>
            <person name="Wiley G.B."/>
            <person name="Wincker P."/>
            <person name="Xing Y."/>
            <person name="Yang L."/>
            <person name="Yao Z."/>
            <person name="Ying F."/>
            <person name="Zhai J."/>
            <person name="Zhou L."/>
            <person name="Zuber A."/>
            <person name="Denarie J."/>
            <person name="Dixon R.A."/>
            <person name="May G.D."/>
            <person name="Schwartz D.C."/>
            <person name="Rogers J."/>
            <person name="Quetier F."/>
            <person name="Town C.D."/>
            <person name="Roe B.A."/>
        </authorList>
    </citation>
    <scope>NUCLEOTIDE SEQUENCE [LARGE SCALE GENOMIC DNA]</scope>
    <source>
        <strain evidence="1">A17</strain>
        <strain evidence="3 4">cv. Jemalong A17</strain>
    </source>
</reference>
<accession>G7JLB7</accession>
<dbReference type="EMBL" id="CM001220">
    <property type="protein sequence ID" value="AES91006.1"/>
    <property type="molecule type" value="Genomic_DNA"/>
</dbReference>
<dbReference type="Gene3D" id="3.40.50.150">
    <property type="entry name" value="Vaccinia Virus protein VP39"/>
    <property type="match status" value="1"/>
</dbReference>
<keyword evidence="2" id="KW-0489">Methyltransferase</keyword>
<dbReference type="KEGG" id="mtr:11407135"/>
<dbReference type="GO" id="GO:0032259">
    <property type="term" value="P:methylation"/>
    <property type="evidence" value="ECO:0007669"/>
    <property type="project" value="UniProtKB-KW"/>
</dbReference>
<dbReference type="EnsemblPlants" id="AES91006">
    <property type="protein sequence ID" value="AES91006"/>
    <property type="gene ID" value="MTR_4g102220"/>
</dbReference>
<dbReference type="STRING" id="3880.G7JLB7"/>
<reference evidence="3" key="3">
    <citation type="submission" date="2015-04" db="UniProtKB">
        <authorList>
            <consortium name="EnsemblPlants"/>
        </authorList>
    </citation>
    <scope>IDENTIFICATION</scope>
    <source>
        <strain evidence="3">cv. Jemalong A17</strain>
    </source>
</reference>
<dbReference type="PANTHER" id="PTHR33593">
    <property type="entry name" value="DUF1442 FAMILY PROTEIN"/>
    <property type="match status" value="1"/>
</dbReference>
<dbReference type="Pfam" id="PF07279">
    <property type="entry name" value="DUF1442"/>
    <property type="match status" value="1"/>
</dbReference>
<keyword evidence="2" id="KW-0808">Transferase</keyword>
<dbReference type="Proteomes" id="UP000002051">
    <property type="component" value="Chromosome 4"/>
</dbReference>
<dbReference type="InterPro" id="IPR029063">
    <property type="entry name" value="SAM-dependent_MTases_sf"/>
</dbReference>